<dbReference type="Proteomes" id="UP000000746">
    <property type="component" value="Plasmid 55989p"/>
</dbReference>
<dbReference type="InterPro" id="IPR047666">
    <property type="entry name" value="ANR_neg_reg"/>
</dbReference>
<keyword evidence="2" id="KW-1185">Reference proteome</keyword>
<name>B7LWV8_ECO55</name>
<reference evidence="1" key="1">
    <citation type="submission" date="2008-12" db="EMBL/GenBank/DDBJ databases">
        <authorList>
            <consortium name="Institut Pasteur and Genoscope"/>
            <person name="Genoscope - CEA"/>
        </authorList>
    </citation>
    <scope>NUCLEOTIDE SEQUENCE</scope>
    <source>
        <strain evidence="1">55989</strain>
        <plasmid evidence="1">55989p</plasmid>
    </source>
</reference>
<dbReference type="EMBL" id="CU928159">
    <property type="protein sequence ID" value="CAU95806.1"/>
    <property type="molecule type" value="Genomic_DNA"/>
</dbReference>
<gene>
    <name evidence="1" type="ordered locus">pEC55989_0067</name>
</gene>
<evidence type="ECO:0000313" key="1">
    <source>
        <dbReference type="EMBL" id="CAU95806.1"/>
    </source>
</evidence>
<dbReference type="AlphaFoldDB" id="B7LWV8"/>
<proteinExistence type="predicted"/>
<keyword evidence="1" id="KW-0614">Plasmid</keyword>
<accession>B7LWV8</accession>
<sequence>MYWEVLMKAGKNFHSLSKQAASAEKNMDLALAFELWKLASLFCKKIENIEWCMNRAMFCEAYISRNQDGQKL</sequence>
<organism evidence="2">
    <name type="scientific">Escherichia coli (strain 55989 / EAEC)</name>
    <dbReference type="NCBI Taxonomy" id="585055"/>
    <lineage>
        <taxon>Bacteria</taxon>
        <taxon>Pseudomonadati</taxon>
        <taxon>Pseudomonadota</taxon>
        <taxon>Gammaproteobacteria</taxon>
        <taxon>Enterobacterales</taxon>
        <taxon>Enterobacteriaceae</taxon>
        <taxon>Escherichia</taxon>
    </lineage>
</organism>
<geneLocation type="plasmid" evidence="1 2">
    <name>55989p</name>
</geneLocation>
<evidence type="ECO:0000313" key="2">
    <source>
        <dbReference type="Proteomes" id="UP000000746"/>
    </source>
</evidence>
<evidence type="ECO:0008006" key="3">
    <source>
        <dbReference type="Google" id="ProtNLM"/>
    </source>
</evidence>
<protein>
    <recommendedName>
        <fullName evidence="3">AggR-activated transcriptional regulator Aar</fullName>
    </recommendedName>
</protein>
<dbReference type="NCBIfam" id="NF033650">
    <property type="entry name" value="ANR_neg_reg"/>
    <property type="match status" value="1"/>
</dbReference>